<protein>
    <submittedName>
        <fullName evidence="2">Uncharacterized protein</fullName>
    </submittedName>
</protein>
<comment type="caution">
    <text evidence="2">The sequence shown here is derived from an EMBL/GenBank/DDBJ whole genome shotgun (WGS) entry which is preliminary data.</text>
</comment>
<gene>
    <name evidence="2" type="ORF">HS088_TW02G01089</name>
</gene>
<evidence type="ECO:0000313" key="2">
    <source>
        <dbReference type="EMBL" id="KAF5752069.1"/>
    </source>
</evidence>
<dbReference type="PANTHER" id="PTHR33167">
    <property type="entry name" value="TRANSCRIPTION FACTOR, PUTATIVE (DUF863)-RELATED"/>
    <property type="match status" value="1"/>
</dbReference>
<proteinExistence type="predicted"/>
<reference evidence="2 3" key="1">
    <citation type="journal article" date="2020" name="Nat. Commun.">
        <title>Genome of Tripterygium wilfordii and identification of cytochrome P450 involved in triptolide biosynthesis.</title>
        <authorList>
            <person name="Tu L."/>
            <person name="Su P."/>
            <person name="Zhang Z."/>
            <person name="Gao L."/>
            <person name="Wang J."/>
            <person name="Hu T."/>
            <person name="Zhou J."/>
            <person name="Zhang Y."/>
            <person name="Zhao Y."/>
            <person name="Liu Y."/>
            <person name="Song Y."/>
            <person name="Tong Y."/>
            <person name="Lu Y."/>
            <person name="Yang J."/>
            <person name="Xu C."/>
            <person name="Jia M."/>
            <person name="Peters R.J."/>
            <person name="Huang L."/>
            <person name="Gao W."/>
        </authorList>
    </citation>
    <scope>NUCLEOTIDE SEQUENCE [LARGE SCALE GENOMIC DNA]</scope>
    <source>
        <strain evidence="3">cv. XIE 37</strain>
        <tissue evidence="2">Leaf</tissue>
    </source>
</reference>
<dbReference type="InParanoid" id="A0A7J7E0L3"/>
<evidence type="ECO:0000313" key="3">
    <source>
        <dbReference type="Proteomes" id="UP000593562"/>
    </source>
</evidence>
<feature type="compositionally biased region" description="Low complexity" evidence="1">
    <location>
        <begin position="500"/>
        <end position="511"/>
    </location>
</feature>
<feature type="region of interest" description="Disordered" evidence="1">
    <location>
        <begin position="474"/>
        <end position="531"/>
    </location>
</feature>
<dbReference type="FunCoup" id="A0A7J7E0L3">
    <property type="interactions" value="1777"/>
</dbReference>
<feature type="region of interest" description="Disordered" evidence="1">
    <location>
        <begin position="955"/>
        <end position="979"/>
    </location>
</feature>
<dbReference type="Pfam" id="PF05904">
    <property type="entry name" value="DUF863"/>
    <property type="match status" value="1"/>
</dbReference>
<sequence>MGTKVNCKSSLAGYHSMRDLNEDSDGCSRPMYYGDKTFTNTNGHYYNGFLPRAIPNGYAGYDKDTVKRTMLEHEAIFKNQVFELHRLYRIQRDMMDEIRRTELHSNGIHVETSLSSSPLASRMASEDARKWHILNFPMANSACARTSTSGAEDIHSPFSSLKGNSAQACQFSSPNGCGSKEADVLYSRPSKVRRKAFDLQLPADEYIDTDDGDLSREDKKSGISIPNGIHKFSFERRVEDFCGDDRKSSFQGNAVRLDSRLRNAKGLADLNEPFRHEELHTSTYVDHLGHTSNHVDMKHPELPAKPMSQLLGLPKEISLKSLQGKNNGILSDLSLENHGKSWSRHFLTAGNCNGYLKPDSQGYQPEKLPVYSQPLQAILTRTPETPAFFLTKQSKADQWKEGSVCGLEILERSHELSQDKCPESATASPIPSLYPAAASEDLAKVWSTSASSWQNPGISLSQKSISVQTRPYLNSSASLNKNPGSSTQSHANFGDRWHHNSNNSNPQSNTSFVSELSNQNGFYHGSSSQSKELPVRHPSIVYDNQNCGTDNSVASEQLINHGSANFNGSPNYVDIRSSKEVDLNVALSNNSAYEPVHQQGLEPSDGERKHEEHLALLPWLKANSGCKNESTISVGDLNTGNSSFLQSSLSQLSAKDTTGKCPNGLSPQTMKPLSPSNVVEAGRIGTVECQHYRKLLPFPISETPQISKTESSSLTSPFVPHPQQSERGVRDCSSVCRKNITFDINLPCDYTFPELSQQMVEDITINDKGAENKVANLRQHIDLNSCISEDDDSLMPSVLSGDVKVTVGLDLESPVIPETEEDVIPGIESPEKVNGAPLGFPQEKAESPRVELIKTAAEAIVAISSLAHQNYICNVTCDPSESSMVDPLQWFVEIVSSCGDDPEGKFDAVLRGNNFKKIADSSSEEIDYFESMTLKLTETKEEDYMPKPLVPENLKLEETGATSLANRQRKGQGRRGRQRRDFQRDILLGIASLSRHEVTEDLQTFGGLMRATGHSWQSGSTRRISTRNGCARGRRRSAVSPSPGLTTPACTQLIQQLNNSDVGLEDRSLTGWGKTTRRPRRQRCPTGCKLQGEIHYRPTGFTDKLCIADVFAENLHKDELFKRIKRDDDEICLATIKESYSGFDTCYCFVP</sequence>
<dbReference type="PANTHER" id="PTHR33167:SF4">
    <property type="entry name" value="TRANSCRIPTION FACTOR, PUTATIVE (DUF863)-RELATED"/>
    <property type="match status" value="1"/>
</dbReference>
<name>A0A7J7E0L3_TRIWF</name>
<accession>A0A7J7E0L3</accession>
<dbReference type="AlphaFoldDB" id="A0A7J7E0L3"/>
<keyword evidence="3" id="KW-1185">Reference proteome</keyword>
<dbReference type="Proteomes" id="UP000593562">
    <property type="component" value="Unassembled WGS sequence"/>
</dbReference>
<dbReference type="InterPro" id="IPR008581">
    <property type="entry name" value="DUF863_pln"/>
</dbReference>
<organism evidence="2 3">
    <name type="scientific">Tripterygium wilfordii</name>
    <name type="common">Thunder God vine</name>
    <dbReference type="NCBI Taxonomy" id="458696"/>
    <lineage>
        <taxon>Eukaryota</taxon>
        <taxon>Viridiplantae</taxon>
        <taxon>Streptophyta</taxon>
        <taxon>Embryophyta</taxon>
        <taxon>Tracheophyta</taxon>
        <taxon>Spermatophyta</taxon>
        <taxon>Magnoliopsida</taxon>
        <taxon>eudicotyledons</taxon>
        <taxon>Gunneridae</taxon>
        <taxon>Pentapetalae</taxon>
        <taxon>rosids</taxon>
        <taxon>fabids</taxon>
        <taxon>Celastrales</taxon>
        <taxon>Celastraceae</taxon>
        <taxon>Tripterygium</taxon>
    </lineage>
</organism>
<feature type="compositionally biased region" description="Basic residues" evidence="1">
    <location>
        <begin position="967"/>
        <end position="978"/>
    </location>
</feature>
<evidence type="ECO:0000256" key="1">
    <source>
        <dbReference type="SAM" id="MobiDB-lite"/>
    </source>
</evidence>
<dbReference type="EMBL" id="JAAARO010000002">
    <property type="protein sequence ID" value="KAF5752069.1"/>
    <property type="molecule type" value="Genomic_DNA"/>
</dbReference>
<feature type="compositionally biased region" description="Polar residues" evidence="1">
    <location>
        <begin position="474"/>
        <end position="491"/>
    </location>
</feature>
<feature type="compositionally biased region" description="Polar residues" evidence="1">
    <location>
        <begin position="512"/>
        <end position="531"/>
    </location>
</feature>
<feature type="compositionally biased region" description="Polar residues" evidence="1">
    <location>
        <begin position="1014"/>
        <end position="1028"/>
    </location>
</feature>
<feature type="region of interest" description="Disordered" evidence="1">
    <location>
        <begin position="1013"/>
        <end position="1045"/>
    </location>
</feature>